<organism evidence="3 4">
    <name type="scientific">Amycolatopsis lexingtonensis</name>
    <dbReference type="NCBI Taxonomy" id="218822"/>
    <lineage>
        <taxon>Bacteria</taxon>
        <taxon>Bacillati</taxon>
        <taxon>Actinomycetota</taxon>
        <taxon>Actinomycetes</taxon>
        <taxon>Pseudonocardiales</taxon>
        <taxon>Pseudonocardiaceae</taxon>
        <taxon>Amycolatopsis</taxon>
    </lineage>
</organism>
<keyword evidence="3" id="KW-0378">Hydrolase</keyword>
<proteinExistence type="inferred from homology"/>
<dbReference type="Gene3D" id="3.60.110.10">
    <property type="entry name" value="Carbon-nitrogen hydrolase"/>
    <property type="match status" value="1"/>
</dbReference>
<dbReference type="PANTHER" id="PTHR46044">
    <property type="entry name" value="NITRILASE"/>
    <property type="match status" value="1"/>
</dbReference>
<comment type="similarity">
    <text evidence="1">Belongs to the carbon-nitrogen hydrolase superfamily. Nitrilase family.</text>
</comment>
<sequence>MAVPRMTVVGALQLGTGIPVERILAFEDELRGADLVVLPEAVLGGYPGRAPFVDYFAASVAVPGREVSALAGLAARTGTSLVAGVIERAGSTLYSTAVFLDPALGLVAKHRKLVPTARERLAWGRGDGSTLPAVPTAAGLAGAAICWENHMPLFRAAMYAKGVEIWCAPTADDRDVWQASMRHIADEGRCFVVSACPFETSGEDPFRGGSVIVGPLGDVLAGPLRDAEGLITAEIDLADIVAARQSLDVSGHYARPDVFSLTVDERPQDGVTFLR</sequence>
<gene>
    <name evidence="3" type="ORF">H4696_004660</name>
</gene>
<dbReference type="InterPro" id="IPR000132">
    <property type="entry name" value="Nitrilase/CN_hydratase_CS"/>
</dbReference>
<dbReference type="PROSITE" id="PS50263">
    <property type="entry name" value="CN_HYDROLASE"/>
    <property type="match status" value="1"/>
</dbReference>
<name>A0ABR9I2Z1_9PSEU</name>
<evidence type="ECO:0000259" key="2">
    <source>
        <dbReference type="PROSITE" id="PS50263"/>
    </source>
</evidence>
<dbReference type="InterPro" id="IPR044149">
    <property type="entry name" value="Nitrilases_CHs"/>
</dbReference>
<protein>
    <submittedName>
        <fullName evidence="3">Nitrilase</fullName>
        <ecNumber evidence="3">3.5.5.1</ecNumber>
    </submittedName>
</protein>
<dbReference type="EMBL" id="JADBEG010000001">
    <property type="protein sequence ID" value="MBE1497560.1"/>
    <property type="molecule type" value="Genomic_DNA"/>
</dbReference>
<accession>A0ABR9I2Z1</accession>
<evidence type="ECO:0000313" key="4">
    <source>
        <dbReference type="Proteomes" id="UP000631670"/>
    </source>
</evidence>
<evidence type="ECO:0000313" key="3">
    <source>
        <dbReference type="EMBL" id="MBE1497560.1"/>
    </source>
</evidence>
<dbReference type="Pfam" id="PF00795">
    <property type="entry name" value="CN_hydrolase"/>
    <property type="match status" value="1"/>
</dbReference>
<dbReference type="EC" id="3.5.5.1" evidence="3"/>
<dbReference type="InterPro" id="IPR036526">
    <property type="entry name" value="C-N_Hydrolase_sf"/>
</dbReference>
<dbReference type="Proteomes" id="UP000631670">
    <property type="component" value="Unassembled WGS sequence"/>
</dbReference>
<keyword evidence="4" id="KW-1185">Reference proteome</keyword>
<dbReference type="RefSeq" id="WP_086858178.1">
    <property type="nucleotide sequence ID" value="NZ_JADBEG010000001.1"/>
</dbReference>
<dbReference type="SUPFAM" id="SSF56317">
    <property type="entry name" value="Carbon-nitrogen hydrolase"/>
    <property type="match status" value="1"/>
</dbReference>
<dbReference type="PROSITE" id="PS00921">
    <property type="entry name" value="NITRIL_CHT_2"/>
    <property type="match status" value="1"/>
</dbReference>
<dbReference type="GO" id="GO:0000257">
    <property type="term" value="F:nitrilase activity"/>
    <property type="evidence" value="ECO:0007669"/>
    <property type="project" value="UniProtKB-EC"/>
</dbReference>
<dbReference type="InterPro" id="IPR003010">
    <property type="entry name" value="C-N_Hydrolase"/>
</dbReference>
<comment type="caution">
    <text evidence="3">The sequence shown here is derived from an EMBL/GenBank/DDBJ whole genome shotgun (WGS) entry which is preliminary data.</text>
</comment>
<dbReference type="PANTHER" id="PTHR46044:SF1">
    <property type="entry name" value="CN HYDROLASE DOMAIN-CONTAINING PROTEIN"/>
    <property type="match status" value="1"/>
</dbReference>
<reference evidence="3 4" key="1">
    <citation type="submission" date="2020-10" db="EMBL/GenBank/DDBJ databases">
        <title>Sequencing the genomes of 1000 actinobacteria strains.</title>
        <authorList>
            <person name="Klenk H.-P."/>
        </authorList>
    </citation>
    <scope>NUCLEOTIDE SEQUENCE [LARGE SCALE GENOMIC DNA]</scope>
    <source>
        <strain evidence="3 4">DSM 44653</strain>
    </source>
</reference>
<feature type="domain" description="CN hydrolase" evidence="2">
    <location>
        <begin position="1"/>
        <end position="237"/>
    </location>
</feature>
<dbReference type="CDD" id="cd07564">
    <property type="entry name" value="nitrilases_CHs"/>
    <property type="match status" value="1"/>
</dbReference>
<evidence type="ECO:0000256" key="1">
    <source>
        <dbReference type="ARBA" id="ARBA00008129"/>
    </source>
</evidence>